<accession>A0A1Y2DAC8</accession>
<name>A0A1Y2DAC8_9FUNG</name>
<protein>
    <submittedName>
        <fullName evidence="2">Uncharacterized protein</fullName>
    </submittedName>
</protein>
<comment type="caution">
    <text evidence="2">The sequence shown here is derived from an EMBL/GenBank/DDBJ whole genome shotgun (WGS) entry which is preliminary data.</text>
</comment>
<feature type="region of interest" description="Disordered" evidence="1">
    <location>
        <begin position="120"/>
        <end position="159"/>
    </location>
</feature>
<dbReference type="AlphaFoldDB" id="A0A1Y2DAC8"/>
<dbReference type="Proteomes" id="UP000193920">
    <property type="component" value="Unassembled WGS sequence"/>
</dbReference>
<evidence type="ECO:0000256" key="1">
    <source>
        <dbReference type="SAM" id="MobiDB-lite"/>
    </source>
</evidence>
<keyword evidence="3" id="KW-1185">Reference proteome</keyword>
<feature type="compositionally biased region" description="Basic residues" evidence="1">
    <location>
        <begin position="150"/>
        <end position="159"/>
    </location>
</feature>
<organism evidence="2 3">
    <name type="scientific">Neocallimastix californiae</name>
    <dbReference type="NCBI Taxonomy" id="1754190"/>
    <lineage>
        <taxon>Eukaryota</taxon>
        <taxon>Fungi</taxon>
        <taxon>Fungi incertae sedis</taxon>
        <taxon>Chytridiomycota</taxon>
        <taxon>Chytridiomycota incertae sedis</taxon>
        <taxon>Neocallimastigomycetes</taxon>
        <taxon>Neocallimastigales</taxon>
        <taxon>Neocallimastigaceae</taxon>
        <taxon>Neocallimastix</taxon>
    </lineage>
</organism>
<dbReference type="EMBL" id="MCOG01000074">
    <property type="protein sequence ID" value="ORY56222.1"/>
    <property type="molecule type" value="Genomic_DNA"/>
</dbReference>
<reference evidence="2 3" key="1">
    <citation type="submission" date="2016-08" db="EMBL/GenBank/DDBJ databases">
        <title>A Parts List for Fungal Cellulosomes Revealed by Comparative Genomics.</title>
        <authorList>
            <consortium name="DOE Joint Genome Institute"/>
            <person name="Haitjema C.H."/>
            <person name="Gilmore S.P."/>
            <person name="Henske J.K."/>
            <person name="Solomon K.V."/>
            <person name="De Groot R."/>
            <person name="Kuo A."/>
            <person name="Mondo S.J."/>
            <person name="Salamov A.A."/>
            <person name="Labutti K."/>
            <person name="Zhao Z."/>
            <person name="Chiniquy J."/>
            <person name="Barry K."/>
            <person name="Brewer H.M."/>
            <person name="Purvine S.O."/>
            <person name="Wright A.T."/>
            <person name="Boxma B."/>
            <person name="Van Alen T."/>
            <person name="Hackstein J.H."/>
            <person name="Baker S.E."/>
            <person name="Grigoriev I.V."/>
            <person name="O'Malley M.A."/>
        </authorList>
    </citation>
    <scope>NUCLEOTIDE SEQUENCE [LARGE SCALE GENOMIC DNA]</scope>
    <source>
        <strain evidence="2 3">G1</strain>
    </source>
</reference>
<sequence length="159" mass="18439">MLALNPMERITAMSGLKFLLFHRIKKEKKGKLLLRACFHQKKCQSSNLKKVSPQKNIIMGKESHKIRDRSTFLPKEEESFFNSSLSYINKNSKEKKDLMSPSPKEKMSFFESSKSSLNVCNNNNNNSNSNNMVTKEKKITTNDNSESILKRKKGERKKY</sequence>
<evidence type="ECO:0000313" key="3">
    <source>
        <dbReference type="Proteomes" id="UP000193920"/>
    </source>
</evidence>
<proteinExistence type="predicted"/>
<feature type="compositionally biased region" description="Low complexity" evidence="1">
    <location>
        <begin position="120"/>
        <end position="131"/>
    </location>
</feature>
<gene>
    <name evidence="2" type="ORF">LY90DRAFT_260349</name>
</gene>
<evidence type="ECO:0000313" key="2">
    <source>
        <dbReference type="EMBL" id="ORY56222.1"/>
    </source>
</evidence>